<reference evidence="1" key="1">
    <citation type="submission" date="2019-10" db="EMBL/GenBank/DDBJ databases">
        <title>Conservation and host-specific expression of non-tandemly repeated heterogenous ribosome RNA gene in arbuscular mycorrhizal fungi.</title>
        <authorList>
            <person name="Maeda T."/>
            <person name="Kobayashi Y."/>
            <person name="Nakagawa T."/>
            <person name="Ezawa T."/>
            <person name="Yamaguchi K."/>
            <person name="Bino T."/>
            <person name="Nishimoto Y."/>
            <person name="Shigenobu S."/>
            <person name="Kawaguchi M."/>
        </authorList>
    </citation>
    <scope>NUCLEOTIDE SEQUENCE</scope>
    <source>
        <strain evidence="1">HR1</strain>
    </source>
</reference>
<protein>
    <submittedName>
        <fullName evidence="1">Uncharacterized protein</fullName>
    </submittedName>
</protein>
<accession>A0A8H3QE78</accession>
<name>A0A8H3QE78_9GLOM</name>
<gene>
    <name evidence="1" type="ORF">RCL2_000387700</name>
</gene>
<proteinExistence type="predicted"/>
<dbReference type="AlphaFoldDB" id="A0A8H3QE78"/>
<dbReference type="EMBL" id="BLAL01000020">
    <property type="protein sequence ID" value="GES76473.1"/>
    <property type="molecule type" value="Genomic_DNA"/>
</dbReference>
<dbReference type="OrthoDB" id="2418550at2759"/>
<evidence type="ECO:0000313" key="1">
    <source>
        <dbReference type="EMBL" id="GES76473.1"/>
    </source>
</evidence>
<dbReference type="Proteomes" id="UP000615446">
    <property type="component" value="Unassembled WGS sequence"/>
</dbReference>
<comment type="caution">
    <text evidence="1">The sequence shown here is derived from an EMBL/GenBank/DDBJ whole genome shotgun (WGS) entry which is preliminary data.</text>
</comment>
<sequence length="93" mass="11197">MLKLLDNNITVLEELILNKNEKRHILITHDESIFYANDRKKTFWESVKYQLLQKKETGLSLHVSNFLTEVDRYLKTEEKETYVIIKPETNRDE</sequence>
<evidence type="ECO:0000313" key="2">
    <source>
        <dbReference type="Proteomes" id="UP000615446"/>
    </source>
</evidence>
<organism evidence="1 2">
    <name type="scientific">Rhizophagus clarus</name>
    <dbReference type="NCBI Taxonomy" id="94130"/>
    <lineage>
        <taxon>Eukaryota</taxon>
        <taxon>Fungi</taxon>
        <taxon>Fungi incertae sedis</taxon>
        <taxon>Mucoromycota</taxon>
        <taxon>Glomeromycotina</taxon>
        <taxon>Glomeromycetes</taxon>
        <taxon>Glomerales</taxon>
        <taxon>Glomeraceae</taxon>
        <taxon>Rhizophagus</taxon>
    </lineage>
</organism>